<gene>
    <name evidence="1" type="ORF">PSCICP_06140</name>
</gene>
<comment type="caution">
    <text evidence="1">The sequence shown here is derived from an EMBL/GenBank/DDBJ whole genome shotgun (WGS) entry which is preliminary data.</text>
</comment>
<protein>
    <submittedName>
        <fullName evidence="1">Uncharacterized protein</fullName>
    </submittedName>
</protein>
<proteinExistence type="predicted"/>
<reference evidence="1 2" key="1">
    <citation type="submission" date="2020-05" db="EMBL/GenBank/DDBJ databases">
        <title>Genetic diversity of Pseudomonas cichorii.</title>
        <authorList>
            <person name="Tani S."/>
            <person name="Yagi H."/>
            <person name="Hashimoto S."/>
            <person name="Iiyama K."/>
            <person name="Furuya N."/>
        </authorList>
    </citation>
    <scope>NUCLEOTIDE SEQUENCE [LARGE SCALE GENOMIC DNA]</scope>
    <source>
        <strain evidence="1 2">LMG 2162</strain>
    </source>
</reference>
<sequence length="84" mass="9605">MNTDQKSNCRSSFKATHEQFARMFALSEANPDPAISLRSRFVNILTPRSQGLMRDACDTLQPHNIPDLMTPLTRLAENSEERFH</sequence>
<dbReference type="EMBL" id="BLWA01000001">
    <property type="protein sequence ID" value="GFM90642.1"/>
    <property type="molecule type" value="Genomic_DNA"/>
</dbReference>
<dbReference type="Proteomes" id="UP000614982">
    <property type="component" value="Unassembled WGS sequence"/>
</dbReference>
<organism evidence="1 2">
    <name type="scientific">Pseudomonas cichorii</name>
    <dbReference type="NCBI Taxonomy" id="36746"/>
    <lineage>
        <taxon>Bacteria</taxon>
        <taxon>Pseudomonadati</taxon>
        <taxon>Pseudomonadota</taxon>
        <taxon>Gammaproteobacteria</taxon>
        <taxon>Pseudomonadales</taxon>
        <taxon>Pseudomonadaceae</taxon>
        <taxon>Pseudomonas</taxon>
    </lineage>
</organism>
<evidence type="ECO:0000313" key="2">
    <source>
        <dbReference type="Proteomes" id="UP000614982"/>
    </source>
</evidence>
<name>A0ABQ1DID8_PSECI</name>
<accession>A0ABQ1DID8</accession>
<evidence type="ECO:0000313" key="1">
    <source>
        <dbReference type="EMBL" id="GFM90642.1"/>
    </source>
</evidence>
<keyword evidence="2" id="KW-1185">Reference proteome</keyword>